<dbReference type="OrthoDB" id="102228at2759"/>
<evidence type="ECO:0000313" key="1">
    <source>
        <dbReference type="EMBL" id="OWZ18964.1"/>
    </source>
</evidence>
<accession>A0A225WN79</accession>
<evidence type="ECO:0000313" key="2">
    <source>
        <dbReference type="Proteomes" id="UP000198211"/>
    </source>
</evidence>
<sequence length="62" mass="7609">MRTDKKTRYGRIYRESLVHWYGYEVPTWVDEVDINCGALLYEFLRDRTNHIRFSVMQSHEEP</sequence>
<dbReference type="InterPro" id="IPR016197">
    <property type="entry name" value="Chromo-like_dom_sf"/>
</dbReference>
<comment type="caution">
    <text evidence="1">The sequence shown here is derived from an EMBL/GenBank/DDBJ whole genome shotgun (WGS) entry which is preliminary data.</text>
</comment>
<dbReference type="Proteomes" id="UP000198211">
    <property type="component" value="Unassembled WGS sequence"/>
</dbReference>
<dbReference type="AlphaFoldDB" id="A0A225WN79"/>
<keyword evidence="2" id="KW-1185">Reference proteome</keyword>
<gene>
    <name evidence="1" type="ORF">PHMEG_0006852</name>
</gene>
<dbReference type="SUPFAM" id="SSF54160">
    <property type="entry name" value="Chromo domain-like"/>
    <property type="match status" value="1"/>
</dbReference>
<dbReference type="EMBL" id="NBNE01000509">
    <property type="protein sequence ID" value="OWZ18964.1"/>
    <property type="molecule type" value="Genomic_DNA"/>
</dbReference>
<organism evidence="1 2">
    <name type="scientific">Phytophthora megakarya</name>
    <dbReference type="NCBI Taxonomy" id="4795"/>
    <lineage>
        <taxon>Eukaryota</taxon>
        <taxon>Sar</taxon>
        <taxon>Stramenopiles</taxon>
        <taxon>Oomycota</taxon>
        <taxon>Peronosporomycetes</taxon>
        <taxon>Peronosporales</taxon>
        <taxon>Peronosporaceae</taxon>
        <taxon>Phytophthora</taxon>
    </lineage>
</organism>
<dbReference type="Gene3D" id="2.40.50.40">
    <property type="match status" value="1"/>
</dbReference>
<reference evidence="2" key="1">
    <citation type="submission" date="2017-03" db="EMBL/GenBank/DDBJ databases">
        <title>Phytopthora megakarya and P. palmivora, two closely related causual agents of cacao black pod achieved similar genome size and gene model numbers by different mechanisms.</title>
        <authorList>
            <person name="Ali S."/>
            <person name="Shao J."/>
            <person name="Larry D.J."/>
            <person name="Kronmiller B."/>
            <person name="Shen D."/>
            <person name="Strem M.D."/>
            <person name="Melnick R.L."/>
            <person name="Guiltinan M.J."/>
            <person name="Tyler B.M."/>
            <person name="Meinhardt L.W."/>
            <person name="Bailey B.A."/>
        </authorList>
    </citation>
    <scope>NUCLEOTIDE SEQUENCE [LARGE SCALE GENOMIC DNA]</scope>
    <source>
        <strain evidence="2">zdho120</strain>
    </source>
</reference>
<name>A0A225WN79_9STRA</name>
<proteinExistence type="predicted"/>
<evidence type="ECO:0008006" key="3">
    <source>
        <dbReference type="Google" id="ProtNLM"/>
    </source>
</evidence>
<protein>
    <recommendedName>
        <fullName evidence="3">Chromo domain-containing protein</fullName>
    </recommendedName>
</protein>